<evidence type="ECO:0000256" key="14">
    <source>
        <dbReference type="SAM" id="SignalP"/>
    </source>
</evidence>
<keyword evidence="11" id="KW-0325">Glycoprotein</keyword>
<evidence type="ECO:0000256" key="5">
    <source>
        <dbReference type="ARBA" id="ARBA00022459"/>
    </source>
</evidence>
<evidence type="ECO:0000256" key="10">
    <source>
        <dbReference type="ARBA" id="ARBA00023136"/>
    </source>
</evidence>
<evidence type="ECO:0000256" key="12">
    <source>
        <dbReference type="ARBA" id="ARBA00023242"/>
    </source>
</evidence>
<dbReference type="PANTHER" id="PTHR28012:SF1">
    <property type="entry name" value="NUCLEAR FUSION PROTEIN KAR5"/>
    <property type="match status" value="1"/>
</dbReference>
<keyword evidence="16" id="KW-1185">Reference proteome</keyword>
<reference evidence="15 16" key="1">
    <citation type="submission" date="2017-03" db="EMBL/GenBank/DDBJ databases">
        <title>Genomes of endolithic fungi from Antarctica.</title>
        <authorList>
            <person name="Coleine C."/>
            <person name="Masonjones S."/>
            <person name="Stajich J.E."/>
        </authorList>
    </citation>
    <scope>NUCLEOTIDE SEQUENCE [LARGE SCALE GENOMIC DNA]</scope>
    <source>
        <strain evidence="15 16">CCFEE 5187</strain>
    </source>
</reference>
<dbReference type="OrthoDB" id="5311848at2759"/>
<keyword evidence="5" id="KW-0415">Karyogamy</keyword>
<comment type="similarity">
    <text evidence="4">Belongs to the KAR5 family.</text>
</comment>
<proteinExistence type="inferred from homology"/>
<evidence type="ECO:0000256" key="11">
    <source>
        <dbReference type="ARBA" id="ARBA00023180"/>
    </source>
</evidence>
<feature type="transmembrane region" description="Helical" evidence="13">
    <location>
        <begin position="491"/>
        <end position="511"/>
    </location>
</feature>
<evidence type="ECO:0000256" key="13">
    <source>
        <dbReference type="SAM" id="Phobius"/>
    </source>
</evidence>
<comment type="function">
    <text evidence="1">Required for nuclear membrane fusion during karyogamy.</text>
</comment>
<evidence type="ECO:0000256" key="7">
    <source>
        <dbReference type="ARBA" id="ARBA00022729"/>
    </source>
</evidence>
<feature type="signal peptide" evidence="14">
    <location>
        <begin position="1"/>
        <end position="18"/>
    </location>
</feature>
<dbReference type="STRING" id="331657.A0A4U0X4J4"/>
<evidence type="ECO:0000313" key="16">
    <source>
        <dbReference type="Proteomes" id="UP000308768"/>
    </source>
</evidence>
<evidence type="ECO:0000256" key="8">
    <source>
        <dbReference type="ARBA" id="ARBA00022824"/>
    </source>
</evidence>
<dbReference type="GO" id="GO:0031965">
    <property type="term" value="C:nuclear membrane"/>
    <property type="evidence" value="ECO:0007669"/>
    <property type="project" value="UniProtKB-SubCell"/>
</dbReference>
<dbReference type="EMBL" id="NAJN01000661">
    <property type="protein sequence ID" value="TKA70246.1"/>
    <property type="molecule type" value="Genomic_DNA"/>
</dbReference>
<protein>
    <recommendedName>
        <fullName evidence="17">Nuclear fusion protein KAR5</fullName>
    </recommendedName>
</protein>
<name>A0A4U0X4J4_9PEZI</name>
<organism evidence="15 16">
    <name type="scientific">Cryomyces minteri</name>
    <dbReference type="NCBI Taxonomy" id="331657"/>
    <lineage>
        <taxon>Eukaryota</taxon>
        <taxon>Fungi</taxon>
        <taxon>Dikarya</taxon>
        <taxon>Ascomycota</taxon>
        <taxon>Pezizomycotina</taxon>
        <taxon>Dothideomycetes</taxon>
        <taxon>Dothideomycetes incertae sedis</taxon>
        <taxon>Cryomyces</taxon>
    </lineage>
</organism>
<dbReference type="InterPro" id="IPR007292">
    <property type="entry name" value="Nuclear_fusion_Kar5"/>
</dbReference>
<keyword evidence="8" id="KW-0256">Endoplasmic reticulum</keyword>
<evidence type="ECO:0000256" key="1">
    <source>
        <dbReference type="ARBA" id="ARBA00003389"/>
    </source>
</evidence>
<feature type="transmembrane region" description="Helical" evidence="13">
    <location>
        <begin position="531"/>
        <end position="554"/>
    </location>
</feature>
<keyword evidence="7 14" id="KW-0732">Signal</keyword>
<gene>
    <name evidence="15" type="ORF">B0A49_05316</name>
</gene>
<evidence type="ECO:0000256" key="4">
    <source>
        <dbReference type="ARBA" id="ARBA00010473"/>
    </source>
</evidence>
<evidence type="ECO:0000256" key="3">
    <source>
        <dbReference type="ARBA" id="ARBA00004586"/>
    </source>
</evidence>
<sequence length="619" mass="67273">MDVVLFVLILALLGLVSSTPSVSHFEDGFSIPTNIHASIDLSALVERSSIHDPEVFGQALSIIHSIETSPSCNKIATATLLNSCSSLDAHSGADRSSTESVLDEVRSVYAARLAVCELTGAKATIPAQCSSFVPVERNRRRQGFGGFLRRKGRPSKDTEYTADYDDITEVQLEQCLRALESRPQWWTSYSNARQNAVIMCQATRSEIEKDELLSLYKSMAGVTSDITLGLSKAVLEAEARLAAQKEFTESVSHFLFQLRQDMEQGKAHTTNAFDQVIHDMTVTADTITAAILLAGKDAEQVLDAFSRSVQYSTTEVNEGSEKLKHVLESTLRDTEQIGALQVQNWQSSRDMAISVHDRLELVREQQIQALLQELGLVHNGLQMTNELSTRIYERQNAMAEELSNFKGMLGDIQTEARLALETQQEHASIQGQVIGSLQLGAGQALSTIEAVTAKANDGFLAGGWASLLGVGCGLGFVVYGVGVFSNNAARYLALGAGILWTILASGLPALLSHLASAVLATLSSTIHDFTAAALAALSSIFAYTVAIPGTPVVVRPALINSVMMINYLIYHLMCRYYLSRKEGGLIPSVEDTECGQKTPRNPTSPNFNNPKYYAKKWTA</sequence>
<feature type="chain" id="PRO_5020526664" description="Nuclear fusion protein KAR5" evidence="14">
    <location>
        <begin position="19"/>
        <end position="619"/>
    </location>
</feature>
<feature type="transmembrane region" description="Helical" evidence="13">
    <location>
        <begin position="464"/>
        <end position="484"/>
    </location>
</feature>
<keyword evidence="9 13" id="KW-1133">Transmembrane helix</keyword>
<accession>A0A4U0X4J4</accession>
<dbReference type="GO" id="GO:0000742">
    <property type="term" value="P:karyogamy involved in conjugation with cellular fusion"/>
    <property type="evidence" value="ECO:0007669"/>
    <property type="project" value="InterPro"/>
</dbReference>
<dbReference type="AlphaFoldDB" id="A0A4U0X4J4"/>
<dbReference type="GO" id="GO:0048288">
    <property type="term" value="P:nuclear membrane fusion involved in karyogamy"/>
    <property type="evidence" value="ECO:0007669"/>
    <property type="project" value="InterPro"/>
</dbReference>
<keyword evidence="6 13" id="KW-0812">Transmembrane</keyword>
<keyword evidence="12" id="KW-0539">Nucleus</keyword>
<evidence type="ECO:0008006" key="17">
    <source>
        <dbReference type="Google" id="ProtNLM"/>
    </source>
</evidence>
<evidence type="ECO:0000256" key="2">
    <source>
        <dbReference type="ARBA" id="ARBA00004126"/>
    </source>
</evidence>
<dbReference type="PANTHER" id="PTHR28012">
    <property type="entry name" value="NUCLEAR FUSION PROTEIN KAR5"/>
    <property type="match status" value="1"/>
</dbReference>
<evidence type="ECO:0000313" key="15">
    <source>
        <dbReference type="EMBL" id="TKA70246.1"/>
    </source>
</evidence>
<keyword evidence="10 13" id="KW-0472">Membrane</keyword>
<comment type="caution">
    <text evidence="15">The sequence shown here is derived from an EMBL/GenBank/DDBJ whole genome shotgun (WGS) entry which is preliminary data.</text>
</comment>
<evidence type="ECO:0000256" key="9">
    <source>
        <dbReference type="ARBA" id="ARBA00022989"/>
    </source>
</evidence>
<comment type="subcellular location">
    <subcellularLocation>
        <location evidence="3">Endoplasmic reticulum membrane</location>
    </subcellularLocation>
    <subcellularLocation>
        <location evidence="2">Nucleus membrane</location>
    </subcellularLocation>
</comment>
<evidence type="ECO:0000256" key="6">
    <source>
        <dbReference type="ARBA" id="ARBA00022692"/>
    </source>
</evidence>
<dbReference type="Proteomes" id="UP000308768">
    <property type="component" value="Unassembled WGS sequence"/>
</dbReference>
<dbReference type="GO" id="GO:0005789">
    <property type="term" value="C:endoplasmic reticulum membrane"/>
    <property type="evidence" value="ECO:0007669"/>
    <property type="project" value="UniProtKB-SubCell"/>
</dbReference>